<evidence type="ECO:0000313" key="2">
    <source>
        <dbReference type="Proteomes" id="UP000807504"/>
    </source>
</evidence>
<dbReference type="EMBL" id="JABXBU010002227">
    <property type="protein sequence ID" value="KAF8773745.1"/>
    <property type="molecule type" value="Genomic_DNA"/>
</dbReference>
<name>A0A8T0EMJ5_ARGBR</name>
<reference evidence="1" key="1">
    <citation type="journal article" date="2020" name="bioRxiv">
        <title>Chromosome-level reference genome of the European wasp spider Argiope bruennichi: a resource for studies on range expansion and evolutionary adaptation.</title>
        <authorList>
            <person name="Sheffer M.M."/>
            <person name="Hoppe A."/>
            <person name="Krehenwinkel H."/>
            <person name="Uhl G."/>
            <person name="Kuss A.W."/>
            <person name="Jensen L."/>
            <person name="Jensen C."/>
            <person name="Gillespie R.G."/>
            <person name="Hoff K.J."/>
            <person name="Prost S."/>
        </authorList>
    </citation>
    <scope>NUCLEOTIDE SEQUENCE</scope>
</reference>
<proteinExistence type="predicted"/>
<keyword evidence="2" id="KW-1185">Reference proteome</keyword>
<comment type="caution">
    <text evidence="1">The sequence shown here is derived from an EMBL/GenBank/DDBJ whole genome shotgun (WGS) entry which is preliminary data.</text>
</comment>
<protein>
    <submittedName>
        <fullName evidence="1">Uncharacterized protein</fullName>
    </submittedName>
</protein>
<reference evidence="1" key="2">
    <citation type="submission" date="2020-06" db="EMBL/GenBank/DDBJ databases">
        <authorList>
            <person name="Sheffer M."/>
        </authorList>
    </citation>
    <scope>NUCLEOTIDE SEQUENCE</scope>
</reference>
<dbReference type="Proteomes" id="UP000807504">
    <property type="component" value="Unassembled WGS sequence"/>
</dbReference>
<evidence type="ECO:0000313" key="1">
    <source>
        <dbReference type="EMBL" id="KAF8773745.1"/>
    </source>
</evidence>
<dbReference type="AlphaFoldDB" id="A0A8T0EMJ5"/>
<gene>
    <name evidence="1" type="ORF">HNY73_016377</name>
</gene>
<sequence>MIAGHILHEYTACLNFKYTLHRRLLKTVTKNTIKGSTILTTKFKRKYPSKIPLKNVCNISNILLQSQEDLELKTRSEIHKWIQSKISPLPLIINNTSIVGGQTSLLRCTVDNWRMTFSLSCIQMLQFLDVISNFNPSNEEYTLI</sequence>
<accession>A0A8T0EMJ5</accession>
<organism evidence="1 2">
    <name type="scientific">Argiope bruennichi</name>
    <name type="common">Wasp spider</name>
    <name type="synonym">Aranea bruennichi</name>
    <dbReference type="NCBI Taxonomy" id="94029"/>
    <lineage>
        <taxon>Eukaryota</taxon>
        <taxon>Metazoa</taxon>
        <taxon>Ecdysozoa</taxon>
        <taxon>Arthropoda</taxon>
        <taxon>Chelicerata</taxon>
        <taxon>Arachnida</taxon>
        <taxon>Araneae</taxon>
        <taxon>Araneomorphae</taxon>
        <taxon>Entelegynae</taxon>
        <taxon>Araneoidea</taxon>
        <taxon>Araneidae</taxon>
        <taxon>Argiope</taxon>
    </lineage>
</organism>